<dbReference type="SUPFAM" id="SSF56801">
    <property type="entry name" value="Acetyl-CoA synthetase-like"/>
    <property type="match status" value="1"/>
</dbReference>
<evidence type="ECO:0000256" key="2">
    <source>
        <dbReference type="ARBA" id="ARBA00022598"/>
    </source>
</evidence>
<comment type="similarity">
    <text evidence="1">Belongs to the ATP-dependent AMP-binding enzyme family.</text>
</comment>
<evidence type="ECO:0000256" key="3">
    <source>
        <dbReference type="ARBA" id="ARBA00022741"/>
    </source>
</evidence>
<evidence type="ECO:0000256" key="4">
    <source>
        <dbReference type="ARBA" id="ARBA00022840"/>
    </source>
</evidence>
<dbReference type="Gene3D" id="3.40.50.12780">
    <property type="entry name" value="N-terminal domain of ligase-like"/>
    <property type="match status" value="1"/>
</dbReference>
<accession>A0A8H7F5E4</accession>
<proteinExistence type="inferred from homology"/>
<dbReference type="GO" id="GO:0005783">
    <property type="term" value="C:endoplasmic reticulum"/>
    <property type="evidence" value="ECO:0007669"/>
    <property type="project" value="TreeGrafter"/>
</dbReference>
<gene>
    <name evidence="6" type="ORF">Agabi119p4_3810</name>
</gene>
<dbReference type="EMBL" id="JABXXO010000005">
    <property type="protein sequence ID" value="KAF7777738.1"/>
    <property type="molecule type" value="Genomic_DNA"/>
</dbReference>
<dbReference type="GO" id="GO:0005524">
    <property type="term" value="F:ATP binding"/>
    <property type="evidence" value="ECO:0007669"/>
    <property type="project" value="UniProtKB-KW"/>
</dbReference>
<dbReference type="InterPro" id="IPR042099">
    <property type="entry name" value="ANL_N_sf"/>
</dbReference>
<evidence type="ECO:0000256" key="1">
    <source>
        <dbReference type="ARBA" id="ARBA00006432"/>
    </source>
</evidence>
<dbReference type="PANTHER" id="PTHR43272">
    <property type="entry name" value="LONG-CHAIN-FATTY-ACID--COA LIGASE"/>
    <property type="match status" value="1"/>
</dbReference>
<comment type="caution">
    <text evidence="6">The sequence shown here is derived from an EMBL/GenBank/DDBJ whole genome shotgun (WGS) entry which is preliminary data.</text>
</comment>
<dbReference type="AlphaFoldDB" id="A0A8H7F5E4"/>
<dbReference type="GO" id="GO:0005811">
    <property type="term" value="C:lipid droplet"/>
    <property type="evidence" value="ECO:0007669"/>
    <property type="project" value="TreeGrafter"/>
</dbReference>
<evidence type="ECO:0000259" key="5">
    <source>
        <dbReference type="Pfam" id="PF00501"/>
    </source>
</evidence>
<dbReference type="Pfam" id="PF00501">
    <property type="entry name" value="AMP-binding"/>
    <property type="match status" value="1"/>
</dbReference>
<keyword evidence="3" id="KW-0547">Nucleotide-binding</keyword>
<organism evidence="6 7">
    <name type="scientific">Agaricus bisporus var. burnettii</name>
    <dbReference type="NCBI Taxonomy" id="192524"/>
    <lineage>
        <taxon>Eukaryota</taxon>
        <taxon>Fungi</taxon>
        <taxon>Dikarya</taxon>
        <taxon>Basidiomycota</taxon>
        <taxon>Agaricomycotina</taxon>
        <taxon>Agaricomycetes</taxon>
        <taxon>Agaricomycetidae</taxon>
        <taxon>Agaricales</taxon>
        <taxon>Agaricineae</taxon>
        <taxon>Agaricaceae</taxon>
        <taxon>Agaricus</taxon>
    </lineage>
</organism>
<reference evidence="6 7" key="1">
    <citation type="journal article" name="Sci. Rep.">
        <title>Telomere-to-telomere assembled and centromere annotated genomes of the two main subspecies of the button mushroom Agaricus bisporus reveal especially polymorphic chromosome ends.</title>
        <authorList>
            <person name="Sonnenberg A.S.M."/>
            <person name="Sedaghat-Telgerd N."/>
            <person name="Lavrijssen B."/>
            <person name="Ohm R.A."/>
            <person name="Hendrickx P.M."/>
            <person name="Scholtmeijer K."/>
            <person name="Baars J.J.P."/>
            <person name="van Peer A."/>
        </authorList>
    </citation>
    <scope>NUCLEOTIDE SEQUENCE [LARGE SCALE GENOMIC DNA]</scope>
    <source>
        <strain evidence="6 7">H119_p4</strain>
    </source>
</reference>
<dbReference type="GO" id="GO:0004467">
    <property type="term" value="F:long-chain fatty acid-CoA ligase activity"/>
    <property type="evidence" value="ECO:0007669"/>
    <property type="project" value="TreeGrafter"/>
</dbReference>
<dbReference type="Proteomes" id="UP000629468">
    <property type="component" value="Unassembled WGS sequence"/>
</dbReference>
<dbReference type="PANTHER" id="PTHR43272:SF83">
    <property type="entry name" value="ACYL-COA SYNTHETASE LONG-CHAIN, ISOFORM J"/>
    <property type="match status" value="1"/>
</dbReference>
<dbReference type="GO" id="GO:0005886">
    <property type="term" value="C:plasma membrane"/>
    <property type="evidence" value="ECO:0007669"/>
    <property type="project" value="TreeGrafter"/>
</dbReference>
<name>A0A8H7F5E4_AGABI</name>
<sequence>MYHPPRPLQLRPEYFGKGTVDVAPAKPNEGPVRRLAVTSSTFVERPAEGIDTTSDIVSYAAKKYRKLKAIGWRDTIKIHEEQKEVKKIVNGSETTQTKTWKFFELSDYKYLNYVELEEAISHAGRGLASLGITPDHVFNIYASTGPYWQIISQGCALISTPIATAYDTLGEAGLEHSLTEPESIGLFTDADLLPTVLKVLPRTPTVKFVVYGGSPKNGIIQQIQSVRDGAIRTIHVDELLAIGKDIDVATIQDRRPTKDVIACIMYTSGTTDAPKGVCLSHSSLVASVASVHFMLEPHFSPGDRYLAYLPLAHVLEYVVEIAAMFLGLTTGFARSKTLMDNSVRNCRGDLPSFKPNIMVGVPTVWETMKKGIISKINESGWLVWGAFWGAMMLKSARIPMLDSIADRFVLGSSRNVVGGQLRFALSGSASLNEETQDFLSKAVGPLMQAYGMTETSGMCSVLPPELYRTGSVGLPAPSVEVKFIDIPEAGYSSRNNPPTGEICIRGPSLSKGYFKRPDLNSDETIFAKDGWFRTGDVGQWNEDGTISLIDRIKNLIKLQHGEYIALERLESIYKSCELVSNICVYASAEAKQPLAIIVPHGHNLRHALSSMKSAPSPSTSLPELCEDKTVKNMILDECNAMGKHCGLRQVEALCDVILTPEEWTPENGLLTAAQKLQRSKISKAFQGEIDMVYKGQN</sequence>
<dbReference type="GO" id="GO:0035336">
    <property type="term" value="P:long-chain fatty-acyl-CoA metabolic process"/>
    <property type="evidence" value="ECO:0007669"/>
    <property type="project" value="TreeGrafter"/>
</dbReference>
<protein>
    <recommendedName>
        <fullName evidence="5">AMP-dependent synthetase/ligase domain-containing protein</fullName>
    </recommendedName>
</protein>
<evidence type="ECO:0000313" key="6">
    <source>
        <dbReference type="EMBL" id="KAF7777738.1"/>
    </source>
</evidence>
<feature type="domain" description="AMP-dependent synthetase/ligase" evidence="5">
    <location>
        <begin position="106"/>
        <end position="514"/>
    </location>
</feature>
<dbReference type="InterPro" id="IPR000873">
    <property type="entry name" value="AMP-dep_synth/lig_dom"/>
</dbReference>
<evidence type="ECO:0000313" key="7">
    <source>
        <dbReference type="Proteomes" id="UP000629468"/>
    </source>
</evidence>
<keyword evidence="2" id="KW-0436">Ligase</keyword>
<keyword evidence="4" id="KW-0067">ATP-binding</keyword>